<proteinExistence type="predicted"/>
<sequence length="55" mass="6009">MGIAPSQQQNLHTSADREIRIDNDERTTLADLADCLSLFVRGNPNAGESTCDVFT</sequence>
<evidence type="ECO:0000313" key="2">
    <source>
        <dbReference type="Proteomes" id="UP000011991"/>
    </source>
</evidence>
<keyword evidence="2" id="KW-1185">Reference proteome</keyword>
<dbReference type="Proteomes" id="UP000011991">
    <property type="component" value="Unassembled WGS sequence"/>
</dbReference>
<comment type="caution">
    <text evidence="1">The sequence shown here is derived from an EMBL/GenBank/DDBJ whole genome shotgun (WGS) entry which is preliminary data.</text>
</comment>
<organism evidence="1 2">
    <name type="scientific">Rhodopirellula maiorica SM1</name>
    <dbReference type="NCBI Taxonomy" id="1265738"/>
    <lineage>
        <taxon>Bacteria</taxon>
        <taxon>Pseudomonadati</taxon>
        <taxon>Planctomycetota</taxon>
        <taxon>Planctomycetia</taxon>
        <taxon>Pirellulales</taxon>
        <taxon>Pirellulaceae</taxon>
        <taxon>Novipirellula</taxon>
    </lineage>
</organism>
<protein>
    <submittedName>
        <fullName evidence="1">Uncharacterized protein</fullName>
    </submittedName>
</protein>
<dbReference type="AlphaFoldDB" id="M5RIM8"/>
<evidence type="ECO:0000313" key="1">
    <source>
        <dbReference type="EMBL" id="EMI19168.1"/>
    </source>
</evidence>
<name>M5RIM8_9BACT</name>
<gene>
    <name evidence="1" type="ORF">RMSM_03906</name>
</gene>
<reference evidence="1 2" key="1">
    <citation type="journal article" date="2013" name="Mar. Genomics">
        <title>Expression of sulfatases in Rhodopirellula baltica and the diversity of sulfatases in the genus Rhodopirellula.</title>
        <authorList>
            <person name="Wegner C.E."/>
            <person name="Richter-Heitmann T."/>
            <person name="Klindworth A."/>
            <person name="Klockow C."/>
            <person name="Richter M."/>
            <person name="Achstetter T."/>
            <person name="Glockner F.O."/>
            <person name="Harder J."/>
        </authorList>
    </citation>
    <scope>NUCLEOTIDE SEQUENCE [LARGE SCALE GENOMIC DNA]</scope>
    <source>
        <strain evidence="1 2">SM1</strain>
    </source>
</reference>
<dbReference type="EMBL" id="ANOG01000559">
    <property type="protein sequence ID" value="EMI19168.1"/>
    <property type="molecule type" value="Genomic_DNA"/>
</dbReference>
<accession>M5RIM8</accession>